<keyword evidence="2" id="KW-1185">Reference proteome</keyword>
<evidence type="ECO:0000313" key="2">
    <source>
        <dbReference type="Proteomes" id="UP000240572"/>
    </source>
</evidence>
<reference evidence="1 2" key="1">
    <citation type="submission" date="2018-03" db="EMBL/GenBank/DDBJ databases">
        <title>Genomic Encyclopedia of Type Strains, Phase III (KMG-III): the genomes of soil and plant-associated and newly described type strains.</title>
        <authorList>
            <person name="Whitman W."/>
        </authorList>
    </citation>
    <scope>NUCLEOTIDE SEQUENCE [LARGE SCALE GENOMIC DNA]</scope>
    <source>
        <strain evidence="1 2">CGMCC 1.12700</strain>
    </source>
</reference>
<evidence type="ECO:0000313" key="1">
    <source>
        <dbReference type="EMBL" id="PSK90792.1"/>
    </source>
</evidence>
<sequence length="363" mass="40737">MLAVVGVAIGLLYACKRSGEMSPSLDLGSGNSVHGQILTKEGLGVSNGWLKFSSIESFNNTMNILHEKFQEPAKLSGWESGYNQKGFSSLRKTYEEIDADTSEHRKAPTVDSLIKTNQLLDCPDSWFATVLSKDGFIQIADTVYSFKPGNEKGEAYAIPVKGIKELLNNVHPAHIKGSKLHFTSFLKIPFIRWPEQGNEHIGPIRLSICATSGPSMPNFWGQSGGDIYAGDNGDTFPEHNGRTVKLNYHRWRVGYIFYASTGVRMKMWKHTRFAGWQSVTYADQMTMEACVKGYAAQAGIAPYPFTSSTSPTWPGFTKYAENNFEKTLKWVGSPIFSEILLEHFNFHFYLNYRGRIVERSIRQ</sequence>
<gene>
    <name evidence="1" type="ORF">B0I18_107204</name>
</gene>
<dbReference type="EMBL" id="PYGD01000007">
    <property type="protein sequence ID" value="PSK90792.1"/>
    <property type="molecule type" value="Genomic_DNA"/>
</dbReference>
<organism evidence="1 2">
    <name type="scientific">Taibaiella chishuiensis</name>
    <dbReference type="NCBI Taxonomy" id="1434707"/>
    <lineage>
        <taxon>Bacteria</taxon>
        <taxon>Pseudomonadati</taxon>
        <taxon>Bacteroidota</taxon>
        <taxon>Chitinophagia</taxon>
        <taxon>Chitinophagales</taxon>
        <taxon>Chitinophagaceae</taxon>
        <taxon>Taibaiella</taxon>
    </lineage>
</organism>
<accession>A0A2P8D0P4</accession>
<proteinExistence type="predicted"/>
<dbReference type="Proteomes" id="UP000240572">
    <property type="component" value="Unassembled WGS sequence"/>
</dbReference>
<name>A0A2P8D0P4_9BACT</name>
<dbReference type="AlphaFoldDB" id="A0A2P8D0P4"/>
<comment type="caution">
    <text evidence="1">The sequence shown here is derived from an EMBL/GenBank/DDBJ whole genome shotgun (WGS) entry which is preliminary data.</text>
</comment>
<protein>
    <submittedName>
        <fullName evidence="1">Uncharacterized protein</fullName>
    </submittedName>
</protein>